<evidence type="ECO:0000256" key="1">
    <source>
        <dbReference type="SAM" id="SignalP"/>
    </source>
</evidence>
<name>A0A2T8HYD3_9RHOB</name>
<evidence type="ECO:0000313" key="3">
    <source>
        <dbReference type="Proteomes" id="UP000245911"/>
    </source>
</evidence>
<dbReference type="EMBL" id="QDKM01000001">
    <property type="protein sequence ID" value="PVH30411.1"/>
    <property type="molecule type" value="Genomic_DNA"/>
</dbReference>
<dbReference type="AlphaFoldDB" id="A0A2T8HYD3"/>
<organism evidence="2 3">
    <name type="scientific">Pararhodobacter oceanensis</name>
    <dbReference type="NCBI Taxonomy" id="2172121"/>
    <lineage>
        <taxon>Bacteria</taxon>
        <taxon>Pseudomonadati</taxon>
        <taxon>Pseudomonadota</taxon>
        <taxon>Alphaproteobacteria</taxon>
        <taxon>Rhodobacterales</taxon>
        <taxon>Paracoccaceae</taxon>
        <taxon>Pararhodobacter</taxon>
    </lineage>
</organism>
<accession>A0A2T8HYD3</accession>
<dbReference type="Proteomes" id="UP000245911">
    <property type="component" value="Unassembled WGS sequence"/>
</dbReference>
<evidence type="ECO:0000313" key="2">
    <source>
        <dbReference type="EMBL" id="PVH30411.1"/>
    </source>
</evidence>
<reference evidence="2 3" key="1">
    <citation type="submission" date="2018-04" db="EMBL/GenBank/DDBJ databases">
        <title>Pararhodobacter oceanense sp. nov., isolated from marine intertidal sediment.</title>
        <authorList>
            <person name="Wang X.-L."/>
            <person name="Du Z.-J."/>
        </authorList>
    </citation>
    <scope>NUCLEOTIDE SEQUENCE [LARGE SCALE GENOMIC DNA]</scope>
    <source>
        <strain evidence="2 3">AM505</strain>
    </source>
</reference>
<feature type="signal peptide" evidence="1">
    <location>
        <begin position="1"/>
        <end position="20"/>
    </location>
</feature>
<protein>
    <submittedName>
        <fullName evidence="2">Uncharacterized protein</fullName>
    </submittedName>
</protein>
<proteinExistence type="predicted"/>
<feature type="chain" id="PRO_5015663544" evidence="1">
    <location>
        <begin position="21"/>
        <end position="72"/>
    </location>
</feature>
<sequence>MQWVLRASGCRLVLVTRRLAARYLALALPADVPAGLAVNLPEHVATVRPSVKQCAGDIVSIRRSRRTDYADA</sequence>
<keyword evidence="1" id="KW-0732">Signal</keyword>
<comment type="caution">
    <text evidence="2">The sequence shown here is derived from an EMBL/GenBank/DDBJ whole genome shotgun (WGS) entry which is preliminary data.</text>
</comment>
<gene>
    <name evidence="2" type="ORF">DDE20_02370</name>
</gene>
<keyword evidence="3" id="KW-1185">Reference proteome</keyword>